<dbReference type="InterPro" id="IPR037176">
    <property type="entry name" value="Osmotin/thaumatin-like_sf"/>
</dbReference>
<dbReference type="Pfam" id="PF04681">
    <property type="entry name" value="Bys1"/>
    <property type="match status" value="1"/>
</dbReference>
<dbReference type="PANTHER" id="PTHR36195">
    <property type="entry name" value="DOMAIN PROTEIN, PUTATIVE (AFU_ORTHOLOGUE AFUA_5G01990)-RELATED-RELATED"/>
    <property type="match status" value="1"/>
</dbReference>
<reference evidence="1 2" key="1">
    <citation type="submission" date="2023-08" db="EMBL/GenBank/DDBJ databases">
        <title>Black Yeasts Isolated from many extreme environments.</title>
        <authorList>
            <person name="Coleine C."/>
            <person name="Stajich J.E."/>
            <person name="Selbmann L."/>
        </authorList>
    </citation>
    <scope>NUCLEOTIDE SEQUENCE [LARGE SCALE GENOMIC DNA]</scope>
    <source>
        <strain evidence="1 2">CCFEE 6328</strain>
    </source>
</reference>
<dbReference type="Proteomes" id="UP001345691">
    <property type="component" value="Unassembled WGS sequence"/>
</dbReference>
<gene>
    <name evidence="1" type="ORF">LTR69_007622</name>
</gene>
<dbReference type="SUPFAM" id="SSF49870">
    <property type="entry name" value="Osmotin, thaumatin-like protein"/>
    <property type="match status" value="1"/>
</dbReference>
<organism evidence="1 2">
    <name type="scientific">Exophiala sideris</name>
    <dbReference type="NCBI Taxonomy" id="1016849"/>
    <lineage>
        <taxon>Eukaryota</taxon>
        <taxon>Fungi</taxon>
        <taxon>Dikarya</taxon>
        <taxon>Ascomycota</taxon>
        <taxon>Pezizomycotina</taxon>
        <taxon>Eurotiomycetes</taxon>
        <taxon>Chaetothyriomycetidae</taxon>
        <taxon>Chaetothyriales</taxon>
        <taxon>Herpotrichiellaceae</taxon>
        <taxon>Exophiala</taxon>
    </lineage>
</organism>
<name>A0ABR0J7A0_9EURO</name>
<keyword evidence="2" id="KW-1185">Reference proteome</keyword>
<comment type="caution">
    <text evidence="1">The sequence shown here is derived from an EMBL/GenBank/DDBJ whole genome shotgun (WGS) entry which is preliminary data.</text>
</comment>
<evidence type="ECO:0008006" key="3">
    <source>
        <dbReference type="Google" id="ProtNLM"/>
    </source>
</evidence>
<protein>
    <recommendedName>
        <fullName evidence="3">Antigenic thaumatin-like protein</fullName>
    </recommendedName>
</protein>
<evidence type="ECO:0000313" key="1">
    <source>
        <dbReference type="EMBL" id="KAK5056984.1"/>
    </source>
</evidence>
<dbReference type="InterPro" id="IPR006771">
    <property type="entry name" value="CetA-like"/>
</dbReference>
<evidence type="ECO:0000313" key="2">
    <source>
        <dbReference type="Proteomes" id="UP001345691"/>
    </source>
</evidence>
<sequence length="237" mass="25021">MQVQEDPSHGPASRALGVAATRSLLTVDTTQLSLPPRKETKPQIKMQFKNVLAGAAVLLASAQTALALGSATVVNNCGFPVYYTSVGAGNNAAMQKLESSYTQGYSNQGDGFSIKLSPNDTTTGAVSQFEFTWANGKISYDLSNINGYPFSSGGMEIVPSMQNDPNNPSCVVVDCPAGESVCSAAYNAPDDVRTMVCDQASNLVLTICPSGSSKRSVELSGSDIHYRVHARHLPRHA</sequence>
<dbReference type="EMBL" id="JAVRRF010000017">
    <property type="protein sequence ID" value="KAK5056984.1"/>
    <property type="molecule type" value="Genomic_DNA"/>
</dbReference>
<proteinExistence type="predicted"/>
<accession>A0ABR0J7A0</accession>